<evidence type="ECO:0000256" key="3">
    <source>
        <dbReference type="ARBA" id="ARBA00022806"/>
    </source>
</evidence>
<feature type="region of interest" description="Disordered" evidence="5">
    <location>
        <begin position="398"/>
        <end position="424"/>
    </location>
</feature>
<dbReference type="GO" id="GO:0004386">
    <property type="term" value="F:helicase activity"/>
    <property type="evidence" value="ECO:0007669"/>
    <property type="project" value="UniProtKB-KW"/>
</dbReference>
<feature type="domain" description="Helicase-associated" evidence="6">
    <location>
        <begin position="273"/>
        <end position="441"/>
    </location>
</feature>
<name>A0A2J7ZJT7_9CHLO</name>
<feature type="region of interest" description="Disordered" evidence="5">
    <location>
        <begin position="332"/>
        <end position="354"/>
    </location>
</feature>
<dbReference type="PANTHER" id="PTHR18934">
    <property type="entry name" value="ATP-DEPENDENT RNA HELICASE"/>
    <property type="match status" value="1"/>
</dbReference>
<dbReference type="InterPro" id="IPR042035">
    <property type="entry name" value="DEAH_win-hel_dom"/>
</dbReference>
<keyword evidence="2" id="KW-0378">Hydrolase</keyword>
<evidence type="ECO:0000313" key="7">
    <source>
        <dbReference type="EMBL" id="PNH00523.1"/>
    </source>
</evidence>
<dbReference type="GO" id="GO:0005524">
    <property type="term" value="F:ATP binding"/>
    <property type="evidence" value="ECO:0007669"/>
    <property type="project" value="UniProtKB-KW"/>
</dbReference>
<keyword evidence="4" id="KW-0067">ATP-binding</keyword>
<dbReference type="EMBL" id="PGGS01001335">
    <property type="protein sequence ID" value="PNH00523.1"/>
    <property type="molecule type" value="Genomic_DNA"/>
</dbReference>
<dbReference type="GO" id="GO:0016787">
    <property type="term" value="F:hydrolase activity"/>
    <property type="evidence" value="ECO:0007669"/>
    <property type="project" value="UniProtKB-KW"/>
</dbReference>
<keyword evidence="8" id="KW-1185">Reference proteome</keyword>
<organism evidence="7 8">
    <name type="scientific">Tetrabaena socialis</name>
    <dbReference type="NCBI Taxonomy" id="47790"/>
    <lineage>
        <taxon>Eukaryota</taxon>
        <taxon>Viridiplantae</taxon>
        <taxon>Chlorophyta</taxon>
        <taxon>core chlorophytes</taxon>
        <taxon>Chlorophyceae</taxon>
        <taxon>CS clade</taxon>
        <taxon>Chlamydomonadales</taxon>
        <taxon>Tetrabaenaceae</taxon>
        <taxon>Tetrabaena</taxon>
    </lineage>
</organism>
<dbReference type="InterPro" id="IPR007502">
    <property type="entry name" value="Helicase-assoc_dom"/>
</dbReference>
<dbReference type="AlphaFoldDB" id="A0A2J7ZJT7"/>
<dbReference type="Gene3D" id="1.10.10.2130">
    <property type="entry name" value="DEAH helicase family, winged-helix domain"/>
    <property type="match status" value="1"/>
</dbReference>
<feature type="compositionally biased region" description="Pro residues" evidence="5">
    <location>
        <begin position="67"/>
        <end position="82"/>
    </location>
</feature>
<evidence type="ECO:0000259" key="6">
    <source>
        <dbReference type="SMART" id="SM00847"/>
    </source>
</evidence>
<sequence length="470" mass="47149">MPSTCDEGTEPVPPLNQPTGAPPSAVAAAAAAAPHGSRPDAADDDDDGADADAGGGGGGPPAKRPRPQPQPAKPQPSAPPADPVAARREALAAARTEAARIRASELGGFVPAVDDPGFADPLTAAARRQAAAAAAEAAHFPHRVVAARRPPKMAAARLELPISGLEADIMEAVAAHDVVVLAGETGCGKTTQVRWISKASAMQRAGRAGRTCPGHTYRLFSSAHFNDTFPEHTPPEIVNTSLEGVVLVMKSMGVDKVHNFPFPTPPDPAALRAAHSCLEALCALEPGSGAAAAGGGGGGGALTDIGRAMAAFPISPRHARMLLEVLKWHKSPQSGAASGADGGGGGDDADPGTSGGALAVSEVVARRAGRALPYAVALAAALSVESPFIHIDTVVGSTEEGTAGAEGEEEGEDGPGEEAPSWSAADGGRRRLAAQALAAALSVESPFIHIDTVVGSTEEGTTSTTVAWPH</sequence>
<dbReference type="OrthoDB" id="10253254at2759"/>
<feature type="compositionally biased region" description="Low complexity" evidence="5">
    <location>
        <begin position="22"/>
        <end position="36"/>
    </location>
</feature>
<dbReference type="SMART" id="SM00847">
    <property type="entry name" value="HA2"/>
    <property type="match status" value="1"/>
</dbReference>
<evidence type="ECO:0000256" key="1">
    <source>
        <dbReference type="ARBA" id="ARBA00022741"/>
    </source>
</evidence>
<dbReference type="InterPro" id="IPR027417">
    <property type="entry name" value="P-loop_NTPase"/>
</dbReference>
<evidence type="ECO:0000256" key="5">
    <source>
        <dbReference type="SAM" id="MobiDB-lite"/>
    </source>
</evidence>
<evidence type="ECO:0000256" key="2">
    <source>
        <dbReference type="ARBA" id="ARBA00022801"/>
    </source>
</evidence>
<gene>
    <name evidence="7" type="ORF">TSOC_013650</name>
</gene>
<dbReference type="Proteomes" id="UP000236333">
    <property type="component" value="Unassembled WGS sequence"/>
</dbReference>
<dbReference type="PANTHER" id="PTHR18934:SF99">
    <property type="entry name" value="ATP-DEPENDENT RNA HELICASE DHX37-RELATED"/>
    <property type="match status" value="1"/>
</dbReference>
<proteinExistence type="predicted"/>
<dbReference type="GO" id="GO:0000462">
    <property type="term" value="P:maturation of SSU-rRNA from tricistronic rRNA transcript (SSU-rRNA, 5.8S rRNA, LSU-rRNA)"/>
    <property type="evidence" value="ECO:0007669"/>
    <property type="project" value="TreeGrafter"/>
</dbReference>
<dbReference type="GO" id="GO:0003723">
    <property type="term" value="F:RNA binding"/>
    <property type="evidence" value="ECO:0007669"/>
    <property type="project" value="TreeGrafter"/>
</dbReference>
<reference evidence="7 8" key="1">
    <citation type="journal article" date="2017" name="Mol. Biol. Evol.">
        <title>The 4-celled Tetrabaena socialis nuclear genome reveals the essential components for genetic control of cell number at the origin of multicellularity in the volvocine lineage.</title>
        <authorList>
            <person name="Featherston J."/>
            <person name="Arakaki Y."/>
            <person name="Hanschen E.R."/>
            <person name="Ferris P.J."/>
            <person name="Michod R.E."/>
            <person name="Olson B.J.S.C."/>
            <person name="Nozaki H."/>
            <person name="Durand P.M."/>
        </authorList>
    </citation>
    <scope>NUCLEOTIDE SEQUENCE [LARGE SCALE GENOMIC DNA]</scope>
    <source>
        <strain evidence="7 8">NIES-571</strain>
    </source>
</reference>
<keyword evidence="1" id="KW-0547">Nucleotide-binding</keyword>
<dbReference type="GO" id="GO:0005730">
    <property type="term" value="C:nucleolus"/>
    <property type="evidence" value="ECO:0007669"/>
    <property type="project" value="TreeGrafter"/>
</dbReference>
<evidence type="ECO:0000313" key="8">
    <source>
        <dbReference type="Proteomes" id="UP000236333"/>
    </source>
</evidence>
<comment type="caution">
    <text evidence="7">The sequence shown here is derived from an EMBL/GenBank/DDBJ whole genome shotgun (WGS) entry which is preliminary data.</text>
</comment>
<protein>
    <submittedName>
        <fullName evidence="7">Putative ATP-dependent RNA</fullName>
    </submittedName>
</protein>
<accession>A0A2J7ZJT7</accession>
<keyword evidence="3" id="KW-0347">Helicase</keyword>
<evidence type="ECO:0000256" key="4">
    <source>
        <dbReference type="ARBA" id="ARBA00022840"/>
    </source>
</evidence>
<feature type="compositionally biased region" description="Acidic residues" evidence="5">
    <location>
        <begin position="406"/>
        <end position="416"/>
    </location>
</feature>
<dbReference type="Gene3D" id="3.40.50.300">
    <property type="entry name" value="P-loop containing nucleotide triphosphate hydrolases"/>
    <property type="match status" value="1"/>
</dbReference>
<feature type="region of interest" description="Disordered" evidence="5">
    <location>
        <begin position="1"/>
        <end position="91"/>
    </location>
</feature>
<dbReference type="SUPFAM" id="SSF52540">
    <property type="entry name" value="P-loop containing nucleoside triphosphate hydrolases"/>
    <property type="match status" value="1"/>
</dbReference>